<keyword evidence="11" id="KW-1185">Reference proteome</keyword>
<gene>
    <name evidence="10" type="ORF">EI168_12265</name>
</gene>
<feature type="transmembrane region" description="Helical" evidence="8">
    <location>
        <begin position="23"/>
        <end position="43"/>
    </location>
</feature>
<feature type="transmembrane region" description="Helical" evidence="8">
    <location>
        <begin position="303"/>
        <end position="322"/>
    </location>
</feature>
<dbReference type="RefSeq" id="WP_096281408.1">
    <property type="nucleotide sequence ID" value="NZ_CBCSBM010000001.1"/>
</dbReference>
<evidence type="ECO:0000256" key="1">
    <source>
        <dbReference type="ARBA" id="ARBA00004651"/>
    </source>
</evidence>
<comment type="subcellular location">
    <subcellularLocation>
        <location evidence="1 8">Cell membrane</location>
        <topology evidence="1 8">Multi-pass membrane protein</topology>
    </subcellularLocation>
</comment>
<dbReference type="InterPro" id="IPR045621">
    <property type="entry name" value="BPD_transp_1_N"/>
</dbReference>
<sequence>MALDVRLINFITQELAQGIAKRLARLTLVLLCVALVSFGLMMASPIDPIDAYLGPQMAQVSPEQRELIAQRWGFDAPPVVQFSHWLRQLLSGDLGWSHVYNQPVSEVIGQRFQRSIALLGGAWLLSALLGFSLGVVAGAKEGSTLDKIISTYAYITASTPAFWLAILAVLLFSVFLGWTPTCCAGPTGILSQQVSLAQRLHHLVLPIATLALLGIANITLHTRHRMLEFMRSEVATHAFAQGASRLDVAWRHGIRHACLPAMTLAFASLGELFGGSILIEQVFAYPGLGQATVAAGLRSDIPLLLGIALFTALFVSIGNLMADSLYGVIDPRIKLGDL</sequence>
<comment type="similarity">
    <text evidence="7">Belongs to the binding-protein-dependent transport system permease family. OppBC subfamily.</text>
</comment>
<feature type="domain" description="ABC transmembrane type-1" evidence="9">
    <location>
        <begin position="112"/>
        <end position="322"/>
    </location>
</feature>
<dbReference type="Pfam" id="PF00528">
    <property type="entry name" value="BPD_transp_1"/>
    <property type="match status" value="1"/>
</dbReference>
<evidence type="ECO:0000256" key="5">
    <source>
        <dbReference type="ARBA" id="ARBA00022989"/>
    </source>
</evidence>
<dbReference type="Proteomes" id="UP001645039">
    <property type="component" value="Unassembled WGS sequence"/>
</dbReference>
<dbReference type="EMBL" id="RRZD01000010">
    <property type="protein sequence ID" value="MBE0400876.1"/>
    <property type="molecule type" value="Genomic_DNA"/>
</dbReference>
<keyword evidence="6 8" id="KW-0472">Membrane</keyword>
<protein>
    <submittedName>
        <fullName evidence="10">ABC transporter permease</fullName>
    </submittedName>
</protein>
<dbReference type="PANTHER" id="PTHR43163">
    <property type="entry name" value="DIPEPTIDE TRANSPORT SYSTEM PERMEASE PROTEIN DPPB-RELATED"/>
    <property type="match status" value="1"/>
</dbReference>
<accession>A0ABR9F327</accession>
<evidence type="ECO:0000256" key="7">
    <source>
        <dbReference type="ARBA" id="ARBA00024202"/>
    </source>
</evidence>
<reference evidence="10 11" key="1">
    <citation type="submission" date="2020-07" db="EMBL/GenBank/DDBJ databases">
        <title>Halophilic bacteria isolated from french cheeses.</title>
        <authorList>
            <person name="Kothe C.I."/>
            <person name="Farah-Kraiem B."/>
            <person name="Renault P."/>
            <person name="Dridi B."/>
        </authorList>
    </citation>
    <scope>NUCLEOTIDE SEQUENCE [LARGE SCALE GENOMIC DNA]</scope>
    <source>
        <strain evidence="10 11">FME1</strain>
    </source>
</reference>
<comment type="caution">
    <text evidence="10">The sequence shown here is derived from an EMBL/GenBank/DDBJ whole genome shotgun (WGS) entry which is preliminary data.</text>
</comment>
<feature type="transmembrane region" description="Helical" evidence="8">
    <location>
        <begin position="151"/>
        <end position="179"/>
    </location>
</feature>
<evidence type="ECO:0000256" key="3">
    <source>
        <dbReference type="ARBA" id="ARBA00022475"/>
    </source>
</evidence>
<evidence type="ECO:0000313" key="11">
    <source>
        <dbReference type="Proteomes" id="UP001645039"/>
    </source>
</evidence>
<dbReference type="InterPro" id="IPR000515">
    <property type="entry name" value="MetI-like"/>
</dbReference>
<evidence type="ECO:0000256" key="2">
    <source>
        <dbReference type="ARBA" id="ARBA00022448"/>
    </source>
</evidence>
<evidence type="ECO:0000259" key="9">
    <source>
        <dbReference type="PROSITE" id="PS50928"/>
    </source>
</evidence>
<dbReference type="Pfam" id="PF19300">
    <property type="entry name" value="BPD_transp_1_N"/>
    <property type="match status" value="1"/>
</dbReference>
<evidence type="ECO:0000256" key="4">
    <source>
        <dbReference type="ARBA" id="ARBA00022692"/>
    </source>
</evidence>
<feature type="transmembrane region" description="Helical" evidence="8">
    <location>
        <begin position="261"/>
        <end position="283"/>
    </location>
</feature>
<keyword evidence="2 8" id="KW-0813">Transport</keyword>
<proteinExistence type="inferred from homology"/>
<evidence type="ECO:0000256" key="8">
    <source>
        <dbReference type="RuleBase" id="RU363032"/>
    </source>
</evidence>
<feature type="transmembrane region" description="Helical" evidence="8">
    <location>
        <begin position="199"/>
        <end position="220"/>
    </location>
</feature>
<feature type="transmembrane region" description="Helical" evidence="8">
    <location>
        <begin position="116"/>
        <end position="139"/>
    </location>
</feature>
<dbReference type="PROSITE" id="PS50928">
    <property type="entry name" value="ABC_TM1"/>
    <property type="match status" value="1"/>
</dbReference>
<evidence type="ECO:0000313" key="10">
    <source>
        <dbReference type="EMBL" id="MBE0400876.1"/>
    </source>
</evidence>
<keyword evidence="3" id="KW-1003">Cell membrane</keyword>
<organism evidence="10 11">
    <name type="scientific">Halomonas casei</name>
    <dbReference type="NCBI Taxonomy" id="2742613"/>
    <lineage>
        <taxon>Bacteria</taxon>
        <taxon>Pseudomonadati</taxon>
        <taxon>Pseudomonadota</taxon>
        <taxon>Gammaproteobacteria</taxon>
        <taxon>Oceanospirillales</taxon>
        <taxon>Halomonadaceae</taxon>
        <taxon>Halomonas</taxon>
    </lineage>
</organism>
<keyword evidence="5 8" id="KW-1133">Transmembrane helix</keyword>
<dbReference type="Gene3D" id="1.10.3720.10">
    <property type="entry name" value="MetI-like"/>
    <property type="match status" value="1"/>
</dbReference>
<evidence type="ECO:0000256" key="6">
    <source>
        <dbReference type="ARBA" id="ARBA00023136"/>
    </source>
</evidence>
<name>A0ABR9F327_9GAMM</name>
<keyword evidence="4 8" id="KW-0812">Transmembrane</keyword>
<dbReference type="CDD" id="cd06261">
    <property type="entry name" value="TM_PBP2"/>
    <property type="match status" value="1"/>
</dbReference>
<dbReference type="InterPro" id="IPR035906">
    <property type="entry name" value="MetI-like_sf"/>
</dbReference>
<dbReference type="PANTHER" id="PTHR43163:SF6">
    <property type="entry name" value="DIPEPTIDE TRANSPORT SYSTEM PERMEASE PROTEIN DPPB-RELATED"/>
    <property type="match status" value="1"/>
</dbReference>
<dbReference type="SUPFAM" id="SSF161098">
    <property type="entry name" value="MetI-like"/>
    <property type="match status" value="1"/>
</dbReference>